<protein>
    <recommendedName>
        <fullName evidence="4 14">Indolepyruvate oxidoreductase subunit IorA</fullName>
        <shortName evidence="14">IOR</shortName>
        <ecNumber evidence="3 14">1.2.7.8</ecNumber>
    </recommendedName>
    <alternativeName>
        <fullName evidence="12 14">Indolepyruvate ferredoxin oxidoreductase subunit alpha</fullName>
    </alternativeName>
</protein>
<evidence type="ECO:0000256" key="11">
    <source>
        <dbReference type="ARBA" id="ARBA00023014"/>
    </source>
</evidence>
<keyword evidence="6 14" id="KW-0004">4Fe-4S</keyword>
<dbReference type="Pfam" id="PF02775">
    <property type="entry name" value="TPP_enzyme_C"/>
    <property type="match status" value="1"/>
</dbReference>
<evidence type="ECO:0000256" key="7">
    <source>
        <dbReference type="ARBA" id="ARBA00022723"/>
    </source>
</evidence>
<gene>
    <name evidence="17" type="primary">iorA</name>
    <name evidence="17" type="ORF">CH338_17470</name>
</gene>
<evidence type="ECO:0000256" key="9">
    <source>
        <dbReference type="ARBA" id="ARBA00023002"/>
    </source>
</evidence>
<dbReference type="CDD" id="cd07034">
    <property type="entry name" value="TPP_PYR_PFOR_IOR-alpha_like"/>
    <property type="match status" value="1"/>
</dbReference>
<proteinExistence type="predicted"/>
<feature type="binding site" evidence="15">
    <location>
        <position position="595"/>
    </location>
    <ligand>
        <name>[4Fe-4S] cluster</name>
        <dbReference type="ChEBI" id="CHEBI:49883"/>
        <label>2</label>
    </ligand>
</feature>
<dbReference type="CDD" id="cd02008">
    <property type="entry name" value="TPP_IOR_alpha"/>
    <property type="match status" value="1"/>
</dbReference>
<evidence type="ECO:0000256" key="2">
    <source>
        <dbReference type="ARBA" id="ARBA00011238"/>
    </source>
</evidence>
<evidence type="ECO:0000256" key="8">
    <source>
        <dbReference type="ARBA" id="ARBA00022982"/>
    </source>
</evidence>
<dbReference type="GO" id="GO:0051539">
    <property type="term" value="F:4 iron, 4 sulfur cluster binding"/>
    <property type="evidence" value="ECO:0007669"/>
    <property type="project" value="UniProtKB-UniRule"/>
</dbReference>
<dbReference type="GO" id="GO:0046872">
    <property type="term" value="F:metal ion binding"/>
    <property type="evidence" value="ECO:0007669"/>
    <property type="project" value="UniProtKB-UniRule"/>
</dbReference>
<dbReference type="PANTHER" id="PTHR43710">
    <property type="entry name" value="2-HYDROXYACYL-COA LYASE"/>
    <property type="match status" value="1"/>
</dbReference>
<dbReference type="InterPro" id="IPR017721">
    <property type="entry name" value="IorA"/>
</dbReference>
<keyword evidence="11 14" id="KW-0411">Iron-sulfur</keyword>
<evidence type="ECO:0000256" key="15">
    <source>
        <dbReference type="PIRSR" id="PIRSR006439-50"/>
    </source>
</evidence>
<evidence type="ECO:0000313" key="17">
    <source>
        <dbReference type="EMBL" id="RAI36550.1"/>
    </source>
</evidence>
<dbReference type="PROSITE" id="PS51379">
    <property type="entry name" value="4FE4S_FER_2"/>
    <property type="match status" value="2"/>
</dbReference>
<comment type="function">
    <text evidence="1 14">Catalyzes the ferredoxin-dependent oxidative decarboxylation of arylpyruvates.</text>
</comment>
<dbReference type="Proteomes" id="UP000248863">
    <property type="component" value="Unassembled WGS sequence"/>
</dbReference>
<evidence type="ECO:0000256" key="12">
    <source>
        <dbReference type="ARBA" id="ARBA00030514"/>
    </source>
</evidence>
<comment type="subunit">
    <text evidence="2">Heterodimer of the IorA and IorB subunits.</text>
</comment>
<dbReference type="InterPro" id="IPR029061">
    <property type="entry name" value="THDP-binding"/>
</dbReference>
<evidence type="ECO:0000256" key="1">
    <source>
        <dbReference type="ARBA" id="ARBA00002995"/>
    </source>
</evidence>
<evidence type="ECO:0000256" key="14">
    <source>
        <dbReference type="PIRNR" id="PIRNR006439"/>
    </source>
</evidence>
<keyword evidence="8 14" id="KW-0249">Electron transport</keyword>
<feature type="binding site" evidence="15">
    <location>
        <position position="567"/>
    </location>
    <ligand>
        <name>[4Fe-4S] cluster</name>
        <dbReference type="ChEBI" id="CHEBI:49883"/>
        <label>1</label>
    </ligand>
</feature>
<dbReference type="SUPFAM" id="SSF54862">
    <property type="entry name" value="4Fe-4S ferredoxins"/>
    <property type="match status" value="1"/>
</dbReference>
<dbReference type="InterPro" id="IPR045025">
    <property type="entry name" value="HACL1-like"/>
</dbReference>
<keyword evidence="10 14" id="KW-0408">Iron</keyword>
<organism evidence="17 18">
    <name type="scientific">Rhodoplanes elegans</name>
    <dbReference type="NCBI Taxonomy" id="29408"/>
    <lineage>
        <taxon>Bacteria</taxon>
        <taxon>Pseudomonadati</taxon>
        <taxon>Pseudomonadota</taxon>
        <taxon>Alphaproteobacteria</taxon>
        <taxon>Hyphomicrobiales</taxon>
        <taxon>Nitrobacteraceae</taxon>
        <taxon>Rhodoplanes</taxon>
    </lineage>
</organism>
<keyword evidence="18" id="KW-1185">Reference proteome</keyword>
<dbReference type="SUPFAM" id="SSF52922">
    <property type="entry name" value="TK C-terminal domain-like"/>
    <property type="match status" value="1"/>
</dbReference>
<feature type="domain" description="4Fe-4S ferredoxin-type" evidence="16">
    <location>
        <begin position="552"/>
        <end position="580"/>
    </location>
</feature>
<evidence type="ECO:0000256" key="3">
    <source>
        <dbReference type="ARBA" id="ARBA00012812"/>
    </source>
</evidence>
<dbReference type="GO" id="GO:0043805">
    <property type="term" value="F:indolepyruvate ferredoxin oxidoreductase activity"/>
    <property type="evidence" value="ECO:0007669"/>
    <property type="project" value="UniProtKB-UniRule"/>
</dbReference>
<evidence type="ECO:0000256" key="13">
    <source>
        <dbReference type="ARBA" id="ARBA00048332"/>
    </source>
</evidence>
<feature type="binding site" evidence="15">
    <location>
        <position position="561"/>
    </location>
    <ligand>
        <name>[4Fe-4S] cluster</name>
        <dbReference type="ChEBI" id="CHEBI:49883"/>
        <label>1</label>
    </ligand>
</feature>
<dbReference type="InterPro" id="IPR017900">
    <property type="entry name" value="4Fe4S_Fe_S_CS"/>
</dbReference>
<feature type="binding site" evidence="15">
    <location>
        <position position="572"/>
    </location>
    <ligand>
        <name>[4Fe-4S] cluster</name>
        <dbReference type="ChEBI" id="CHEBI:49883"/>
        <label>2</label>
    </ligand>
</feature>
<feature type="binding site" evidence="15">
    <location>
        <position position="605"/>
    </location>
    <ligand>
        <name>[4Fe-4S] cluster</name>
        <dbReference type="ChEBI" id="CHEBI:49883"/>
        <label>1</label>
    </ligand>
</feature>
<dbReference type="Gene3D" id="3.30.70.20">
    <property type="match status" value="1"/>
</dbReference>
<dbReference type="OrthoDB" id="9804603at2"/>
<accession>A0A327KCN3</accession>
<dbReference type="InterPro" id="IPR002880">
    <property type="entry name" value="Pyrv_Fd/Flavodoxin_OxRdtase_N"/>
</dbReference>
<feature type="binding site" evidence="15">
    <location>
        <position position="601"/>
    </location>
    <ligand>
        <name>[4Fe-4S] cluster</name>
        <dbReference type="ChEBI" id="CHEBI:49883"/>
        <label>2</label>
    </ligand>
</feature>
<keyword evidence="9 14" id="KW-0560">Oxidoreductase</keyword>
<evidence type="ECO:0000259" key="16">
    <source>
        <dbReference type="PROSITE" id="PS51379"/>
    </source>
</evidence>
<dbReference type="Pfam" id="PF01855">
    <property type="entry name" value="POR_N"/>
    <property type="match status" value="1"/>
</dbReference>
<keyword evidence="5 14" id="KW-0813">Transport</keyword>
<dbReference type="GO" id="GO:0044281">
    <property type="term" value="P:small molecule metabolic process"/>
    <property type="evidence" value="ECO:0007669"/>
    <property type="project" value="UniProtKB-ARBA"/>
</dbReference>
<dbReference type="SUPFAM" id="SSF52518">
    <property type="entry name" value="Thiamin diphosphate-binding fold (THDP-binding)"/>
    <property type="match status" value="2"/>
</dbReference>
<comment type="caution">
    <text evidence="17">The sequence shown here is derived from an EMBL/GenBank/DDBJ whole genome shotgun (WGS) entry which is preliminary data.</text>
</comment>
<feature type="binding site" evidence="15">
    <location>
        <position position="564"/>
    </location>
    <ligand>
        <name>[4Fe-4S] cluster</name>
        <dbReference type="ChEBI" id="CHEBI:49883"/>
        <label>1</label>
    </ligand>
</feature>
<reference evidence="17 18" key="1">
    <citation type="submission" date="2017-07" db="EMBL/GenBank/DDBJ databases">
        <title>Draft Genome Sequences of Select Purple Nonsulfur Bacteria.</title>
        <authorList>
            <person name="Lasarre B."/>
            <person name="Mckinlay J.B."/>
        </authorList>
    </citation>
    <scope>NUCLEOTIDE SEQUENCE [LARGE SCALE GENOMIC DNA]</scope>
    <source>
        <strain evidence="17 18">DSM 11907</strain>
    </source>
</reference>
<dbReference type="EC" id="1.2.7.8" evidence="3 14"/>
<dbReference type="PIRSF" id="PIRSF006439">
    <property type="entry name" value="Indolepyruvate_ferr_oxidored"/>
    <property type="match status" value="1"/>
</dbReference>
<dbReference type="AlphaFoldDB" id="A0A327KCN3"/>
<sequence>MGRIDREHDVSIDAVQDQRAETRRRTAEALPLTGNEAIARGAWEAGVKVAAAYPGTPSTEILESLATYDPADITAQWSVNEKVALDTAIGASFAGVRTLAAMKHVGLNVAADSLMSFSYIGAHGGLVLVVCDDPGIHSSQNEQDTRLFARLAGVPVLEPADAQEALDYVKAAFDLSEQFDTPVILRGTTRLSHTRSIVTVGARTETASRGFIGDHTRTVTIPANARRLHPKVIAREAALSQWMVTSPLTKRDDGTDRRCGIVTSGLAYLYVKEAAPQFPVLKLAGSYPLAADAIRDFAATVERVIVVEELEPVLEEAIRAMGIPAEGKSLFPRLGELSVELLREGLAKAGLVDMPVPLAPIDITPMARPPVLCSGCPHTASFYALRSVGAHVAGDIGCYTLAAIDPLRSMDTCVCMGASIGNAVGMAKAGTEKPVVATIGDSTFLHSGIPPLIDAVYNKADLTVLILDNHITAMTGGQDHPGTGRDLRGAAAPRVDYAALCRAIGIDWVRVVDPYEVGRLLQTLREATAHRGVSVIIASRPCVLDPVKIKGAPVAVRASACIACQSCMNLGCPSITWSGELFEGRHKVTIDATTCIGCTICAQVCPTDCIQPVTRGAPN</sequence>
<dbReference type="PANTHER" id="PTHR43710:SF5">
    <property type="entry name" value="INDOLEPYRUVATE FERREDOXIN OXIDOREDUCTASE ALPHA SUBUNIT"/>
    <property type="match status" value="1"/>
</dbReference>
<dbReference type="InterPro" id="IPR011766">
    <property type="entry name" value="TPP_enzyme_TPP-bd"/>
</dbReference>
<name>A0A327KCN3_9BRAD</name>
<feature type="binding site" evidence="15">
    <location>
        <position position="598"/>
    </location>
    <ligand>
        <name>[4Fe-4S] cluster</name>
        <dbReference type="ChEBI" id="CHEBI:49883"/>
        <label>2</label>
    </ligand>
</feature>
<dbReference type="EMBL" id="NPEU01000215">
    <property type="protein sequence ID" value="RAI36550.1"/>
    <property type="molecule type" value="Genomic_DNA"/>
</dbReference>
<comment type="catalytic activity">
    <reaction evidence="13 14">
        <text>indole-3-pyruvate + 2 oxidized [2Fe-2S]-[ferredoxin] + CoA = (indol-3-yl)acetyl-CoA + 2 reduced [2Fe-2S]-[ferredoxin] + CO2 + H(+)</text>
        <dbReference type="Rhea" id="RHEA:12645"/>
        <dbReference type="Rhea" id="RHEA-COMP:10000"/>
        <dbReference type="Rhea" id="RHEA-COMP:10001"/>
        <dbReference type="ChEBI" id="CHEBI:15378"/>
        <dbReference type="ChEBI" id="CHEBI:16526"/>
        <dbReference type="ChEBI" id="CHEBI:17640"/>
        <dbReference type="ChEBI" id="CHEBI:33737"/>
        <dbReference type="ChEBI" id="CHEBI:33738"/>
        <dbReference type="ChEBI" id="CHEBI:57271"/>
        <dbReference type="ChEBI" id="CHEBI:57287"/>
        <dbReference type="EC" id="1.2.7.8"/>
    </reaction>
</comment>
<dbReference type="Gene3D" id="3.40.50.970">
    <property type="match status" value="2"/>
</dbReference>
<dbReference type="FunFam" id="3.40.50.970:FF:000039">
    <property type="entry name" value="Indolepyruvate oxidoreductase subunit IorA"/>
    <property type="match status" value="1"/>
</dbReference>
<evidence type="ECO:0000313" key="18">
    <source>
        <dbReference type="Proteomes" id="UP000248863"/>
    </source>
</evidence>
<dbReference type="GO" id="GO:0030976">
    <property type="term" value="F:thiamine pyrophosphate binding"/>
    <property type="evidence" value="ECO:0007669"/>
    <property type="project" value="InterPro"/>
</dbReference>
<dbReference type="InterPro" id="IPR009014">
    <property type="entry name" value="Transketo_C/PFOR_II"/>
</dbReference>
<keyword evidence="7 14" id="KW-0479">Metal-binding</keyword>
<dbReference type="Pfam" id="PF00037">
    <property type="entry name" value="Fer4"/>
    <property type="match status" value="1"/>
</dbReference>
<dbReference type="InterPro" id="IPR017896">
    <property type="entry name" value="4Fe4S_Fe-S-bd"/>
</dbReference>
<evidence type="ECO:0000256" key="5">
    <source>
        <dbReference type="ARBA" id="ARBA00022448"/>
    </source>
</evidence>
<evidence type="ECO:0000256" key="6">
    <source>
        <dbReference type="ARBA" id="ARBA00022485"/>
    </source>
</evidence>
<dbReference type="PROSITE" id="PS00198">
    <property type="entry name" value="4FE4S_FER_1"/>
    <property type="match status" value="1"/>
</dbReference>
<evidence type="ECO:0000256" key="10">
    <source>
        <dbReference type="ARBA" id="ARBA00023004"/>
    </source>
</evidence>
<comment type="cofactor">
    <cofactor evidence="14 15">
        <name>[4Fe-4S] cluster</name>
        <dbReference type="ChEBI" id="CHEBI:49883"/>
    </cofactor>
    <text evidence="14 15">Binds 2 [4Fe-4S] clusters. In this family the first cluster has a non-standard and varying [4Fe-4S] binding motif CX(2)CX(2)CX(4-5)CP.</text>
</comment>
<evidence type="ECO:0000256" key="4">
    <source>
        <dbReference type="ARBA" id="ARBA00017710"/>
    </source>
</evidence>
<keyword evidence="17" id="KW-0670">Pyruvate</keyword>
<feature type="domain" description="4Fe-4S ferredoxin-type" evidence="16">
    <location>
        <begin position="586"/>
        <end position="615"/>
    </location>
</feature>
<dbReference type="NCBIfam" id="TIGR03336">
    <property type="entry name" value="IOR_alpha"/>
    <property type="match status" value="1"/>
</dbReference>